<organism evidence="2">
    <name type="scientific">Amblyomma maculatum</name>
    <name type="common">Gulf Coast tick</name>
    <dbReference type="NCBI Taxonomy" id="34609"/>
    <lineage>
        <taxon>Eukaryota</taxon>
        <taxon>Metazoa</taxon>
        <taxon>Ecdysozoa</taxon>
        <taxon>Arthropoda</taxon>
        <taxon>Chelicerata</taxon>
        <taxon>Arachnida</taxon>
        <taxon>Acari</taxon>
        <taxon>Parasitiformes</taxon>
        <taxon>Ixodida</taxon>
        <taxon>Ixodoidea</taxon>
        <taxon>Ixodidae</taxon>
        <taxon>Amblyomminae</taxon>
        <taxon>Amblyomma</taxon>
    </lineage>
</organism>
<reference evidence="2" key="1">
    <citation type="journal article" date="2011" name="PLoS ONE">
        <title>A deep insight into the sialotranscriptome of the gulf coast tick, Amblyomma maculatum.</title>
        <authorList>
            <person name="Karim S."/>
            <person name="Singh P."/>
            <person name="Ribeiro J.M."/>
        </authorList>
    </citation>
    <scope>NUCLEOTIDE SEQUENCE</scope>
    <source>
        <tissue evidence="2">Salivary gland</tissue>
    </source>
</reference>
<evidence type="ECO:0000313" key="2">
    <source>
        <dbReference type="EMBL" id="AEO36843.1"/>
    </source>
</evidence>
<keyword evidence="1" id="KW-0732">Signal</keyword>
<evidence type="ECO:0000256" key="1">
    <source>
        <dbReference type="SAM" id="SignalP"/>
    </source>
</evidence>
<protein>
    <recommendedName>
        <fullName evidence="3">Dickkopf N-terminal cysteine-rich domain-containing protein</fullName>
    </recommendedName>
</protein>
<accession>G3MTM5</accession>
<evidence type="ECO:0008006" key="3">
    <source>
        <dbReference type="Google" id="ProtNLM"/>
    </source>
</evidence>
<feature type="signal peptide" evidence="1">
    <location>
        <begin position="1"/>
        <end position="24"/>
    </location>
</feature>
<proteinExistence type="evidence at transcript level"/>
<name>G3MTM5_AMBMU</name>
<dbReference type="EMBL" id="JO845227">
    <property type="protein sequence ID" value="AEO36843.1"/>
    <property type="molecule type" value="mRNA"/>
</dbReference>
<dbReference type="Gene3D" id="2.10.80.10">
    <property type="entry name" value="Lipase, subunit A"/>
    <property type="match status" value="1"/>
</dbReference>
<sequence length="144" mass="16632">MSLLLVTQASFAFIVLLYSVETYADIYQKPVALPLPGRNYTSRPDPELGLGRQNRGRNESCQNDGDCKWYLCCLRRNGRKSCQRKNVRGERCSDGQIKGGYHVGNCPCLWEIDQCRNKVCKASHQRHEIPTWYPGHRWGNEVIW</sequence>
<dbReference type="AlphaFoldDB" id="G3MTM5"/>
<feature type="chain" id="PRO_5003447673" description="Dickkopf N-terminal cysteine-rich domain-containing protein" evidence="1">
    <location>
        <begin position="25"/>
        <end position="144"/>
    </location>
</feature>